<organism evidence="1 2">
    <name type="scientific">Neurospora hispaniola</name>
    <dbReference type="NCBI Taxonomy" id="588809"/>
    <lineage>
        <taxon>Eukaryota</taxon>
        <taxon>Fungi</taxon>
        <taxon>Dikarya</taxon>
        <taxon>Ascomycota</taxon>
        <taxon>Pezizomycotina</taxon>
        <taxon>Sordariomycetes</taxon>
        <taxon>Sordariomycetidae</taxon>
        <taxon>Sordariales</taxon>
        <taxon>Sordariaceae</taxon>
        <taxon>Neurospora</taxon>
    </lineage>
</organism>
<protein>
    <submittedName>
        <fullName evidence="1">Uncharacterized protein</fullName>
    </submittedName>
</protein>
<name>A0AAJ0MV24_9PEZI</name>
<dbReference type="Proteomes" id="UP001285908">
    <property type="component" value="Unassembled WGS sequence"/>
</dbReference>
<sequence length="63" mass="6770">MSGSVRGRDEKGQIKGGKSFLHVVGDMRYHMQAAIPPRCPTHLTHALLNGDAKIGNKSLTTLA</sequence>
<gene>
    <name evidence="1" type="ORF">B0T23DRAFT_400891</name>
</gene>
<dbReference type="GeneID" id="87876157"/>
<dbReference type="RefSeq" id="XP_062696887.1">
    <property type="nucleotide sequence ID" value="XM_062838535.1"/>
</dbReference>
<proteinExistence type="predicted"/>
<dbReference type="AlphaFoldDB" id="A0AAJ0MV24"/>
<evidence type="ECO:0000313" key="2">
    <source>
        <dbReference type="Proteomes" id="UP001285908"/>
    </source>
</evidence>
<keyword evidence="2" id="KW-1185">Reference proteome</keyword>
<evidence type="ECO:0000313" key="1">
    <source>
        <dbReference type="EMBL" id="KAK3499254.1"/>
    </source>
</evidence>
<reference evidence="1 2" key="1">
    <citation type="journal article" date="2023" name="Mol. Phylogenet. Evol.">
        <title>Genome-scale phylogeny and comparative genomics of the fungal order Sordariales.</title>
        <authorList>
            <person name="Hensen N."/>
            <person name="Bonometti L."/>
            <person name="Westerberg I."/>
            <person name="Brannstrom I.O."/>
            <person name="Guillou S."/>
            <person name="Cros-Aarteil S."/>
            <person name="Calhoun S."/>
            <person name="Haridas S."/>
            <person name="Kuo A."/>
            <person name="Mondo S."/>
            <person name="Pangilinan J."/>
            <person name="Riley R."/>
            <person name="LaButti K."/>
            <person name="Andreopoulos B."/>
            <person name="Lipzen A."/>
            <person name="Chen C."/>
            <person name="Yan M."/>
            <person name="Daum C."/>
            <person name="Ng V."/>
            <person name="Clum A."/>
            <person name="Steindorff A."/>
            <person name="Ohm R.A."/>
            <person name="Martin F."/>
            <person name="Silar P."/>
            <person name="Natvig D.O."/>
            <person name="Lalanne C."/>
            <person name="Gautier V."/>
            <person name="Ament-Velasquez S.L."/>
            <person name="Kruys A."/>
            <person name="Hutchinson M.I."/>
            <person name="Powell A.J."/>
            <person name="Barry K."/>
            <person name="Miller A.N."/>
            <person name="Grigoriev I.V."/>
            <person name="Debuchy R."/>
            <person name="Gladieux P."/>
            <person name="Hiltunen Thoren M."/>
            <person name="Johannesson H."/>
        </authorList>
    </citation>
    <scope>NUCLEOTIDE SEQUENCE [LARGE SCALE GENOMIC DNA]</scope>
    <source>
        <strain evidence="1 2">FGSC 10403</strain>
    </source>
</reference>
<accession>A0AAJ0MV24</accession>
<comment type="caution">
    <text evidence="1">The sequence shown here is derived from an EMBL/GenBank/DDBJ whole genome shotgun (WGS) entry which is preliminary data.</text>
</comment>
<dbReference type="EMBL" id="JAULSX010000001">
    <property type="protein sequence ID" value="KAK3499254.1"/>
    <property type="molecule type" value="Genomic_DNA"/>
</dbReference>